<feature type="region of interest" description="Disordered" evidence="1">
    <location>
        <begin position="157"/>
        <end position="189"/>
    </location>
</feature>
<proteinExistence type="predicted"/>
<keyword evidence="2" id="KW-0812">Transmembrane</keyword>
<feature type="transmembrane region" description="Helical" evidence="2">
    <location>
        <begin position="104"/>
        <end position="127"/>
    </location>
</feature>
<name>A0A9D1N406_9FIRM</name>
<gene>
    <name evidence="3" type="ORF">IAD24_06140</name>
</gene>
<dbReference type="Proteomes" id="UP000824128">
    <property type="component" value="Unassembled WGS sequence"/>
</dbReference>
<accession>A0A9D1N406</accession>
<evidence type="ECO:0000313" key="4">
    <source>
        <dbReference type="Proteomes" id="UP000824128"/>
    </source>
</evidence>
<reference evidence="3" key="2">
    <citation type="journal article" date="2021" name="PeerJ">
        <title>Extensive microbial diversity within the chicken gut microbiome revealed by metagenomics and culture.</title>
        <authorList>
            <person name="Gilroy R."/>
            <person name="Ravi A."/>
            <person name="Getino M."/>
            <person name="Pursley I."/>
            <person name="Horton D.L."/>
            <person name="Alikhan N.F."/>
            <person name="Baker D."/>
            <person name="Gharbi K."/>
            <person name="Hall N."/>
            <person name="Watson M."/>
            <person name="Adriaenssens E.M."/>
            <person name="Foster-Nyarko E."/>
            <person name="Jarju S."/>
            <person name="Secka A."/>
            <person name="Antonio M."/>
            <person name="Oren A."/>
            <person name="Chaudhuri R.R."/>
            <person name="La Ragione R."/>
            <person name="Hildebrand F."/>
            <person name="Pallen M.J."/>
        </authorList>
    </citation>
    <scope>NUCLEOTIDE SEQUENCE</scope>
    <source>
        <strain evidence="3">ChiGjej2B2-16831</strain>
    </source>
</reference>
<feature type="compositionally biased region" description="Low complexity" evidence="1">
    <location>
        <begin position="171"/>
        <end position="189"/>
    </location>
</feature>
<keyword evidence="2" id="KW-0472">Membrane</keyword>
<evidence type="ECO:0000256" key="1">
    <source>
        <dbReference type="SAM" id="MobiDB-lite"/>
    </source>
</evidence>
<protein>
    <submittedName>
        <fullName evidence="3">Uncharacterized protein</fullName>
    </submittedName>
</protein>
<feature type="compositionally biased region" description="Acidic residues" evidence="1">
    <location>
        <begin position="157"/>
        <end position="170"/>
    </location>
</feature>
<feature type="transmembrane region" description="Helical" evidence="2">
    <location>
        <begin position="6"/>
        <end position="27"/>
    </location>
</feature>
<comment type="caution">
    <text evidence="3">The sequence shown here is derived from an EMBL/GenBank/DDBJ whole genome shotgun (WGS) entry which is preliminary data.</text>
</comment>
<sequence>MGILYYAILLGMGVYVLWAGITGKGKLYAGDNIKEGMEEKFRKTMRRIYLALGAAMTLNGVVSALSDLLYTVEIVEEATETTPQVTQVVPRIDLGAFSFLTPGVLSVLTFVCMGLVIALIVVMIVVMRRFTDRNARRSAPAGQPDRQAGHVLPVDAFEFDDGEDDGEPEAPADAAAQTPAAADAGAGDAKAAADDAKAAVDAAAGGAEQAENV</sequence>
<keyword evidence="2" id="KW-1133">Transmembrane helix</keyword>
<organism evidence="3 4">
    <name type="scientific">Candidatus Aphodomorpha intestinavium</name>
    <dbReference type="NCBI Taxonomy" id="2840672"/>
    <lineage>
        <taxon>Bacteria</taxon>
        <taxon>Bacillati</taxon>
        <taxon>Bacillota</taxon>
        <taxon>Clostridia</taxon>
        <taxon>Eubacteriales</taxon>
        <taxon>Candidatus Aphodomorpha</taxon>
    </lineage>
</organism>
<evidence type="ECO:0000313" key="3">
    <source>
        <dbReference type="EMBL" id="HIU94724.1"/>
    </source>
</evidence>
<dbReference type="AlphaFoldDB" id="A0A9D1N406"/>
<evidence type="ECO:0000256" key="2">
    <source>
        <dbReference type="SAM" id="Phobius"/>
    </source>
</evidence>
<feature type="transmembrane region" description="Helical" evidence="2">
    <location>
        <begin position="48"/>
        <end position="66"/>
    </location>
</feature>
<dbReference type="EMBL" id="DVNZ01000195">
    <property type="protein sequence ID" value="HIU94724.1"/>
    <property type="molecule type" value="Genomic_DNA"/>
</dbReference>
<reference evidence="3" key="1">
    <citation type="submission" date="2020-10" db="EMBL/GenBank/DDBJ databases">
        <authorList>
            <person name="Gilroy R."/>
        </authorList>
    </citation>
    <scope>NUCLEOTIDE SEQUENCE</scope>
    <source>
        <strain evidence="3">ChiGjej2B2-16831</strain>
    </source>
</reference>